<comment type="caution">
    <text evidence="1">The sequence shown here is derived from an EMBL/GenBank/DDBJ whole genome shotgun (WGS) entry which is preliminary data.</text>
</comment>
<evidence type="ECO:0000313" key="1">
    <source>
        <dbReference type="EMBL" id="CAI9605178.1"/>
    </source>
</evidence>
<evidence type="ECO:0000313" key="2">
    <source>
        <dbReference type="Proteomes" id="UP001162483"/>
    </source>
</evidence>
<dbReference type="EMBL" id="CATNWA010018081">
    <property type="protein sequence ID" value="CAI9605178.1"/>
    <property type="molecule type" value="Genomic_DNA"/>
</dbReference>
<proteinExistence type="predicted"/>
<name>A0ABN9GCE5_9NEOB</name>
<sequence>MRYFMPKSYLRPSLQSCTGVPTPPLQLAQVYRLLPFSLHRRTGSSPSALHRCSGSSPSALHRCSGSSPSALHRCSGFSPSALHRCSGSSPSVLHRCSGSSPGLKRLPLISLHTGSSSQCVLEAAASMIELRLLSWLEAPPLSFIQGFQFLQAWRLSITYGPSVFKYSLSSNTHASILTPTKAF</sequence>
<gene>
    <name evidence="1" type="ORF">SPARVUS_LOCUS13556356</name>
</gene>
<protein>
    <submittedName>
        <fullName evidence="1">Uncharacterized protein</fullName>
    </submittedName>
</protein>
<organism evidence="1 2">
    <name type="scientific">Staurois parvus</name>
    <dbReference type="NCBI Taxonomy" id="386267"/>
    <lineage>
        <taxon>Eukaryota</taxon>
        <taxon>Metazoa</taxon>
        <taxon>Chordata</taxon>
        <taxon>Craniata</taxon>
        <taxon>Vertebrata</taxon>
        <taxon>Euteleostomi</taxon>
        <taxon>Amphibia</taxon>
        <taxon>Batrachia</taxon>
        <taxon>Anura</taxon>
        <taxon>Neobatrachia</taxon>
        <taxon>Ranoidea</taxon>
        <taxon>Ranidae</taxon>
        <taxon>Staurois</taxon>
    </lineage>
</organism>
<keyword evidence="2" id="KW-1185">Reference proteome</keyword>
<dbReference type="Proteomes" id="UP001162483">
    <property type="component" value="Unassembled WGS sequence"/>
</dbReference>
<accession>A0ABN9GCE5</accession>
<reference evidence="1" key="1">
    <citation type="submission" date="2023-05" db="EMBL/GenBank/DDBJ databases">
        <authorList>
            <person name="Stuckert A."/>
        </authorList>
    </citation>
    <scope>NUCLEOTIDE SEQUENCE</scope>
</reference>